<name>A0A5C7FSC5_9BACT</name>
<dbReference type="OrthoDB" id="1499230at2"/>
<feature type="region of interest" description="Disordered" evidence="1">
    <location>
        <begin position="128"/>
        <end position="166"/>
    </location>
</feature>
<dbReference type="AlphaFoldDB" id="A0A5C7FSC5"/>
<evidence type="ECO:0000256" key="1">
    <source>
        <dbReference type="SAM" id="MobiDB-lite"/>
    </source>
</evidence>
<accession>A0A5C7FSC5</accession>
<organism evidence="2 3">
    <name type="scientific">Neolewinella aurantiaca</name>
    <dbReference type="NCBI Taxonomy" id="2602767"/>
    <lineage>
        <taxon>Bacteria</taxon>
        <taxon>Pseudomonadati</taxon>
        <taxon>Bacteroidota</taxon>
        <taxon>Saprospiria</taxon>
        <taxon>Saprospirales</taxon>
        <taxon>Lewinellaceae</taxon>
        <taxon>Neolewinella</taxon>
    </lineage>
</organism>
<evidence type="ECO:0000313" key="3">
    <source>
        <dbReference type="Proteomes" id="UP000321907"/>
    </source>
</evidence>
<dbReference type="Proteomes" id="UP000321907">
    <property type="component" value="Unassembled WGS sequence"/>
</dbReference>
<dbReference type="RefSeq" id="WP_147930863.1">
    <property type="nucleotide sequence ID" value="NZ_VOXD01000015.1"/>
</dbReference>
<protein>
    <submittedName>
        <fullName evidence="2">Uncharacterized protein</fullName>
    </submittedName>
</protein>
<dbReference type="EMBL" id="VOXD01000015">
    <property type="protein sequence ID" value="TXF89337.1"/>
    <property type="molecule type" value="Genomic_DNA"/>
</dbReference>
<comment type="caution">
    <text evidence="2">The sequence shown here is derived from an EMBL/GenBank/DDBJ whole genome shotgun (WGS) entry which is preliminary data.</text>
</comment>
<feature type="compositionally biased region" description="Basic and acidic residues" evidence="1">
    <location>
        <begin position="155"/>
        <end position="166"/>
    </location>
</feature>
<reference evidence="2 3" key="1">
    <citation type="submission" date="2019-08" db="EMBL/GenBank/DDBJ databases">
        <title>Lewinella sp. strain SSH13 Genome sequencing and assembly.</title>
        <authorList>
            <person name="Kim I."/>
        </authorList>
    </citation>
    <scope>NUCLEOTIDE SEQUENCE [LARGE SCALE GENOMIC DNA]</scope>
    <source>
        <strain evidence="2 3">SSH13</strain>
    </source>
</reference>
<gene>
    <name evidence="2" type="ORF">FUA23_11370</name>
</gene>
<keyword evidence="3" id="KW-1185">Reference proteome</keyword>
<sequence length="228" mass="25055">MLLDTLLAKATGMPGLELWRGLAPRRFLIDHLLADFIHATEILPADNANGLFAVITTSPLGLPQTLPEEWEEVERLGEYFATFRVPAGTTARGAVEALALELIPLFYPSEVFEGKLIAWLQKKLGDDPDTVSPTAPQGGPGPAPFGPVRVIDIPSPHDYHKEPKSEAEQDLDFLYGNGSTPPEYHGYNRDRLWQPRSECAGQLAPAYGPPEASDQDIQAMEEQAFYFG</sequence>
<evidence type="ECO:0000313" key="2">
    <source>
        <dbReference type="EMBL" id="TXF89337.1"/>
    </source>
</evidence>
<proteinExistence type="predicted"/>